<evidence type="ECO:0000313" key="1">
    <source>
        <dbReference type="EMBL" id="NYE48513.1"/>
    </source>
</evidence>
<reference evidence="1 2" key="1">
    <citation type="submission" date="2020-07" db="EMBL/GenBank/DDBJ databases">
        <title>Sequencing the genomes of 1000 actinobacteria strains.</title>
        <authorList>
            <person name="Klenk H.-P."/>
        </authorList>
    </citation>
    <scope>NUCLEOTIDE SEQUENCE [LARGE SCALE GENOMIC DNA]</scope>
    <source>
        <strain evidence="1 2">CXB654</strain>
    </source>
</reference>
<sequence>MSALPEEDPPVSPQRRELLRLVKELPEERVPSLLETVRHEVEDALPPHLAALVGVMDAEPDLSARYKEILREEHRK</sequence>
<dbReference type="AlphaFoldDB" id="A0A852U0I3"/>
<keyword evidence="2" id="KW-1185">Reference proteome</keyword>
<comment type="caution">
    <text evidence="1">The sequence shown here is derived from an EMBL/GenBank/DDBJ whole genome shotgun (WGS) entry which is preliminary data.</text>
</comment>
<name>A0A852U0I3_9ACTN</name>
<evidence type="ECO:0000313" key="2">
    <source>
        <dbReference type="Proteomes" id="UP000589036"/>
    </source>
</evidence>
<dbReference type="RefSeq" id="WP_179644284.1">
    <property type="nucleotide sequence ID" value="NZ_BAAAYY010000004.1"/>
</dbReference>
<proteinExistence type="predicted"/>
<dbReference type="EMBL" id="JACCCC010000001">
    <property type="protein sequence ID" value="NYE48513.1"/>
    <property type="molecule type" value="Genomic_DNA"/>
</dbReference>
<organism evidence="1 2">
    <name type="scientific">Spinactinospora alkalitolerans</name>
    <dbReference type="NCBI Taxonomy" id="687207"/>
    <lineage>
        <taxon>Bacteria</taxon>
        <taxon>Bacillati</taxon>
        <taxon>Actinomycetota</taxon>
        <taxon>Actinomycetes</taxon>
        <taxon>Streptosporangiales</taxon>
        <taxon>Nocardiopsidaceae</taxon>
        <taxon>Spinactinospora</taxon>
    </lineage>
</organism>
<dbReference type="Proteomes" id="UP000589036">
    <property type="component" value="Unassembled WGS sequence"/>
</dbReference>
<gene>
    <name evidence="1" type="ORF">HDA32_003633</name>
</gene>
<accession>A0A852U0I3</accession>
<protein>
    <submittedName>
        <fullName evidence="1">Uncharacterized protein</fullName>
    </submittedName>
</protein>